<comment type="caution">
    <text evidence="1">The sequence shown here is derived from an EMBL/GenBank/DDBJ whole genome shotgun (WGS) entry which is preliminary data.</text>
</comment>
<gene>
    <name evidence="1" type="ORF">CEY02_21005</name>
</gene>
<evidence type="ECO:0000313" key="2">
    <source>
        <dbReference type="Proteomes" id="UP000228754"/>
    </source>
</evidence>
<evidence type="ECO:0000313" key="1">
    <source>
        <dbReference type="EMBL" id="PCK15090.1"/>
    </source>
</evidence>
<dbReference type="OrthoDB" id="2991711at2"/>
<sequence>MTKKEFEEGFENYIQRKELIEKAESFYVPGHGPDFENMTNEQIENHIKFIEKTFAMAFGEEDEKAESANQENDY</sequence>
<reference evidence="1 2" key="1">
    <citation type="submission" date="2017-06" db="EMBL/GenBank/DDBJ databases">
        <title>Draft Genome Sequence of Bacillus sp Strain 36R Isolated from saline sediment at Atanasia, Sonora, Mexico.</title>
        <authorList>
            <person name="Sanchez Diaz R."/>
            <person name="Quiroz Macias M.E."/>
            <person name="Ibarra Gamez J.C."/>
            <person name="Enciso Ibarra J."/>
            <person name="Gomez Gil B."/>
            <person name="Galaviz Silva L."/>
        </authorList>
    </citation>
    <scope>NUCLEOTIDE SEQUENCE [LARGE SCALE GENOMIC DNA]</scope>
    <source>
        <strain evidence="1 2">36R_ATNSAL</strain>
    </source>
</reference>
<dbReference type="EMBL" id="NKHG01000245">
    <property type="protein sequence ID" value="PCK15090.1"/>
    <property type="molecule type" value="Genomic_DNA"/>
</dbReference>
<dbReference type="Proteomes" id="UP000228754">
    <property type="component" value="Unassembled WGS sequence"/>
</dbReference>
<proteinExistence type="predicted"/>
<dbReference type="AlphaFoldDB" id="A0A2A5ICM7"/>
<accession>A0A2A5ICM7</accession>
<organism evidence="1 2">
    <name type="scientific">Bacillus pumilus</name>
    <name type="common">Bacillus mesentericus</name>
    <dbReference type="NCBI Taxonomy" id="1408"/>
    <lineage>
        <taxon>Bacteria</taxon>
        <taxon>Bacillati</taxon>
        <taxon>Bacillota</taxon>
        <taxon>Bacilli</taxon>
        <taxon>Bacillales</taxon>
        <taxon>Bacillaceae</taxon>
        <taxon>Bacillus</taxon>
    </lineage>
</organism>
<name>A0A2A5ICM7_BACPU</name>
<protein>
    <submittedName>
        <fullName evidence="1">Uncharacterized protein</fullName>
    </submittedName>
</protein>